<feature type="region of interest" description="Disordered" evidence="1">
    <location>
        <begin position="577"/>
        <end position="653"/>
    </location>
</feature>
<dbReference type="PANTHER" id="PTHR23039">
    <property type="entry name" value="NANCE-HORAN SYNDROME PROTEIN"/>
    <property type="match status" value="1"/>
</dbReference>
<protein>
    <submittedName>
        <fullName evidence="2">Uncharacterized protein</fullName>
    </submittedName>
</protein>
<dbReference type="GO" id="GO:0030154">
    <property type="term" value="P:cell differentiation"/>
    <property type="evidence" value="ECO:0007669"/>
    <property type="project" value="TreeGrafter"/>
</dbReference>
<feature type="region of interest" description="Disordered" evidence="1">
    <location>
        <begin position="1"/>
        <end position="346"/>
    </location>
</feature>
<feature type="region of interest" description="Disordered" evidence="1">
    <location>
        <begin position="511"/>
        <end position="532"/>
    </location>
</feature>
<feature type="region of interest" description="Disordered" evidence="1">
    <location>
        <begin position="460"/>
        <end position="499"/>
    </location>
</feature>
<feature type="compositionally biased region" description="Low complexity" evidence="1">
    <location>
        <begin position="203"/>
        <end position="224"/>
    </location>
</feature>
<dbReference type="EMBL" id="FR917721">
    <property type="protein sequence ID" value="CDQ94446.1"/>
    <property type="molecule type" value="Genomic_DNA"/>
</dbReference>
<feature type="compositionally biased region" description="Low complexity" evidence="1">
    <location>
        <begin position="642"/>
        <end position="653"/>
    </location>
</feature>
<reference evidence="2" key="1">
    <citation type="journal article" date="2014" name="Nat. Commun.">
        <title>The rainbow trout genome provides novel insights into evolution after whole-genome duplication in vertebrates.</title>
        <authorList>
            <person name="Berthelot C."/>
            <person name="Brunet F."/>
            <person name="Chalopin D."/>
            <person name="Juanchich A."/>
            <person name="Bernard M."/>
            <person name="Noel B."/>
            <person name="Bento P."/>
            <person name="Da Silva C."/>
            <person name="Labadie K."/>
            <person name="Alberti A."/>
            <person name="Aury J.M."/>
            <person name="Louis A."/>
            <person name="Dehais P."/>
            <person name="Bardou P."/>
            <person name="Montfort J."/>
            <person name="Klopp C."/>
            <person name="Cabau C."/>
            <person name="Gaspin C."/>
            <person name="Thorgaard G.H."/>
            <person name="Boussaha M."/>
            <person name="Quillet E."/>
            <person name="Guyomard R."/>
            <person name="Galiana D."/>
            <person name="Bobe J."/>
            <person name="Volff J.N."/>
            <person name="Genet C."/>
            <person name="Wincker P."/>
            <person name="Jaillon O."/>
            <person name="Roest Crollius H."/>
            <person name="Guiguen Y."/>
        </authorList>
    </citation>
    <scope>NUCLEOTIDE SEQUENCE [LARGE SCALE GENOMIC DNA]</scope>
</reference>
<feature type="compositionally biased region" description="Low complexity" evidence="1">
    <location>
        <begin position="101"/>
        <end position="135"/>
    </location>
</feature>
<feature type="compositionally biased region" description="Pro residues" evidence="1">
    <location>
        <begin position="233"/>
        <end position="248"/>
    </location>
</feature>
<feature type="compositionally biased region" description="Polar residues" evidence="1">
    <location>
        <begin position="315"/>
        <end position="335"/>
    </location>
</feature>
<gene>
    <name evidence="2" type="ORF">GSONMT00011603001</name>
</gene>
<feature type="compositionally biased region" description="Low complexity" evidence="1">
    <location>
        <begin position="519"/>
        <end position="531"/>
    </location>
</feature>
<feature type="compositionally biased region" description="Polar residues" evidence="1">
    <location>
        <begin position="9"/>
        <end position="21"/>
    </location>
</feature>
<reference evidence="2" key="2">
    <citation type="submission" date="2014-03" db="EMBL/GenBank/DDBJ databases">
        <authorList>
            <person name="Genoscope - CEA"/>
        </authorList>
    </citation>
    <scope>NUCLEOTIDE SEQUENCE</scope>
</reference>
<dbReference type="Proteomes" id="UP000193380">
    <property type="component" value="Unassembled WGS sequence"/>
</dbReference>
<evidence type="ECO:0000313" key="2">
    <source>
        <dbReference type="EMBL" id="CDQ94446.1"/>
    </source>
</evidence>
<dbReference type="PANTHER" id="PTHR23039:SF6">
    <property type="entry name" value="SIMILAR TO MKIAA1522 PROTEIN"/>
    <property type="match status" value="1"/>
</dbReference>
<sequence>MALDRESIHSSVSKASRTSTIKGKGKARGDDGKQEGPFIRSLSVMKSKRAPAPPSRSYSLHMDKMKRRSRDLTDIMVAAPAQSSPVRSGEAKAVSAGETGSSPMPSSNKSSPGYTADTSSLDESSGSPGSTGFSPQKQTPQENILKKTVSPSSCYPSPGSMPTLPSKQTHNSSPGNKRGILAKLASIFPKAPSPSPVIQPQASDSSKTVSPSPPVDTVTSSPSVMALRELFNIPPPPKVCAPSPPPPEVWAHNKRTFELLLGPPAPNNTDTLVRKNPKDRRQQRQSPSTSREASESAPEQEAGGVLDRVTESLSKEQTSNPAALTSVSGNGQESPRVQEKDGLSPVVIETPPVTILGVPSDSSPAPELPLVYPTGESFWPPPPPPMDLATLGDELDLPLPPPPSGCEEGVIMTEPVPPVSEGTVGAPNPARPAPQEEAPTPVVTPSLLQMVKLRSVNNGDQEVTLRAKQPSNGEAPQKPIRRSLIMTAPPPTSPSASATMRMQEAIRLRTEARSKEGPPSHLSLHSPTSPTGLKFPSSTASFIFAKSTKKVVIETLSTPEAQANLTKKLVAELSSMSNPSKSIETQKEVAVKVPPPVARKPRLKVTDAEPSVETEHVQTAGQEAQPADNTEGAPEAPNGTAVSVEVSPSSSST</sequence>
<dbReference type="STRING" id="8022.A0A060YRT3"/>
<name>A0A060YRT3_ONCMY</name>
<dbReference type="PaxDb" id="8022-A0A060YRT3"/>
<organism evidence="2 3">
    <name type="scientific">Oncorhynchus mykiss</name>
    <name type="common">Rainbow trout</name>
    <name type="synonym">Salmo gairdneri</name>
    <dbReference type="NCBI Taxonomy" id="8022"/>
    <lineage>
        <taxon>Eukaryota</taxon>
        <taxon>Metazoa</taxon>
        <taxon>Chordata</taxon>
        <taxon>Craniata</taxon>
        <taxon>Vertebrata</taxon>
        <taxon>Euteleostomi</taxon>
        <taxon>Actinopterygii</taxon>
        <taxon>Neopterygii</taxon>
        <taxon>Teleostei</taxon>
        <taxon>Protacanthopterygii</taxon>
        <taxon>Salmoniformes</taxon>
        <taxon>Salmonidae</taxon>
        <taxon>Salmoninae</taxon>
        <taxon>Oncorhynchus</taxon>
    </lineage>
</organism>
<proteinExistence type="predicted"/>
<evidence type="ECO:0000313" key="3">
    <source>
        <dbReference type="Proteomes" id="UP000193380"/>
    </source>
</evidence>
<feature type="compositionally biased region" description="Polar residues" evidence="1">
    <location>
        <begin position="163"/>
        <end position="175"/>
    </location>
</feature>
<feature type="region of interest" description="Disordered" evidence="1">
    <location>
        <begin position="379"/>
        <end position="442"/>
    </location>
</feature>
<accession>A0A060YRT3</accession>
<evidence type="ECO:0000256" key="1">
    <source>
        <dbReference type="SAM" id="MobiDB-lite"/>
    </source>
</evidence>
<dbReference type="AlphaFoldDB" id="A0A060YRT3"/>